<protein>
    <submittedName>
        <fullName evidence="2">Uncharacterized protein</fullName>
    </submittedName>
</protein>
<keyword evidence="3" id="KW-1185">Reference proteome</keyword>
<evidence type="ECO:0000256" key="1">
    <source>
        <dbReference type="SAM" id="MobiDB-lite"/>
    </source>
</evidence>
<reference evidence="2" key="2">
    <citation type="submission" date="2021-09" db="EMBL/GenBank/DDBJ databases">
        <authorList>
            <person name="Jia N."/>
            <person name="Wang J."/>
            <person name="Shi W."/>
            <person name="Du L."/>
            <person name="Sun Y."/>
            <person name="Zhan W."/>
            <person name="Jiang J."/>
            <person name="Wang Q."/>
            <person name="Zhang B."/>
            <person name="Ji P."/>
            <person name="Sakyi L.B."/>
            <person name="Cui X."/>
            <person name="Yuan T."/>
            <person name="Jiang B."/>
            <person name="Yang W."/>
            <person name="Lam T.T.-Y."/>
            <person name="Chang Q."/>
            <person name="Ding S."/>
            <person name="Wang X."/>
            <person name="Zhu J."/>
            <person name="Ruan X."/>
            <person name="Zhao L."/>
            <person name="Wei J."/>
            <person name="Que T."/>
            <person name="Du C."/>
            <person name="Cheng J."/>
            <person name="Dai P."/>
            <person name="Han X."/>
            <person name="Huang E."/>
            <person name="Gao Y."/>
            <person name="Liu J."/>
            <person name="Shao H."/>
            <person name="Ye R."/>
            <person name="Li L."/>
            <person name="Wei W."/>
            <person name="Wang X."/>
            <person name="Wang C."/>
            <person name="Huo Q."/>
            <person name="Li W."/>
            <person name="Guo W."/>
            <person name="Chen H."/>
            <person name="Chen S."/>
            <person name="Zhou L."/>
            <person name="Zhou L."/>
            <person name="Ni X."/>
            <person name="Tian J."/>
            <person name="Zhou Y."/>
            <person name="Sheng Y."/>
            <person name="Liu T."/>
            <person name="Pan Y."/>
            <person name="Xia L."/>
            <person name="Li J."/>
            <person name="Zhao F."/>
            <person name="Cao W."/>
        </authorList>
    </citation>
    <scope>NUCLEOTIDE SEQUENCE</scope>
    <source>
        <strain evidence="2">Rsan-2018</strain>
        <tissue evidence="2">Larvae</tissue>
    </source>
</reference>
<organism evidence="2 3">
    <name type="scientific">Rhipicephalus sanguineus</name>
    <name type="common">Brown dog tick</name>
    <name type="synonym">Ixodes sanguineus</name>
    <dbReference type="NCBI Taxonomy" id="34632"/>
    <lineage>
        <taxon>Eukaryota</taxon>
        <taxon>Metazoa</taxon>
        <taxon>Ecdysozoa</taxon>
        <taxon>Arthropoda</taxon>
        <taxon>Chelicerata</taxon>
        <taxon>Arachnida</taxon>
        <taxon>Acari</taxon>
        <taxon>Parasitiformes</taxon>
        <taxon>Ixodida</taxon>
        <taxon>Ixodoidea</taxon>
        <taxon>Ixodidae</taxon>
        <taxon>Rhipicephalinae</taxon>
        <taxon>Rhipicephalus</taxon>
        <taxon>Rhipicephalus</taxon>
    </lineage>
</organism>
<dbReference type="EMBL" id="JABSTV010001250">
    <property type="protein sequence ID" value="KAH7957406.1"/>
    <property type="molecule type" value="Genomic_DNA"/>
</dbReference>
<feature type="region of interest" description="Disordered" evidence="1">
    <location>
        <begin position="1"/>
        <end position="58"/>
    </location>
</feature>
<accession>A0A9D4PXD7</accession>
<proteinExistence type="predicted"/>
<name>A0A9D4PXD7_RHISA</name>
<dbReference type="Proteomes" id="UP000821837">
    <property type="component" value="Unassembled WGS sequence"/>
</dbReference>
<evidence type="ECO:0000313" key="2">
    <source>
        <dbReference type="EMBL" id="KAH7957406.1"/>
    </source>
</evidence>
<evidence type="ECO:0000313" key="3">
    <source>
        <dbReference type="Proteomes" id="UP000821837"/>
    </source>
</evidence>
<sequence>MDAARPAYGPGPEAVPRLQGLRGRCGGPLLQRSHARGTDKGASTKRASMAQAPLGQRSNADLAALCRHRMGEDPNFAVTADRAAATATDSQRWAPDCKGRRRRRNDGCGTPAETL</sequence>
<gene>
    <name evidence="2" type="ORF">HPB52_018567</name>
</gene>
<feature type="region of interest" description="Disordered" evidence="1">
    <location>
        <begin position="82"/>
        <end position="115"/>
    </location>
</feature>
<dbReference type="AlphaFoldDB" id="A0A9D4PXD7"/>
<reference evidence="2" key="1">
    <citation type="journal article" date="2020" name="Cell">
        <title>Large-Scale Comparative Analyses of Tick Genomes Elucidate Their Genetic Diversity and Vector Capacities.</title>
        <authorList>
            <consortium name="Tick Genome and Microbiome Consortium (TIGMIC)"/>
            <person name="Jia N."/>
            <person name="Wang J."/>
            <person name="Shi W."/>
            <person name="Du L."/>
            <person name="Sun Y."/>
            <person name="Zhan W."/>
            <person name="Jiang J.F."/>
            <person name="Wang Q."/>
            <person name="Zhang B."/>
            <person name="Ji P."/>
            <person name="Bell-Sakyi L."/>
            <person name="Cui X.M."/>
            <person name="Yuan T.T."/>
            <person name="Jiang B.G."/>
            <person name="Yang W.F."/>
            <person name="Lam T.T."/>
            <person name="Chang Q.C."/>
            <person name="Ding S.J."/>
            <person name="Wang X.J."/>
            <person name="Zhu J.G."/>
            <person name="Ruan X.D."/>
            <person name="Zhao L."/>
            <person name="Wei J.T."/>
            <person name="Ye R.Z."/>
            <person name="Que T.C."/>
            <person name="Du C.H."/>
            <person name="Zhou Y.H."/>
            <person name="Cheng J.X."/>
            <person name="Dai P.F."/>
            <person name="Guo W.B."/>
            <person name="Han X.H."/>
            <person name="Huang E.J."/>
            <person name="Li L.F."/>
            <person name="Wei W."/>
            <person name="Gao Y.C."/>
            <person name="Liu J.Z."/>
            <person name="Shao H.Z."/>
            <person name="Wang X."/>
            <person name="Wang C.C."/>
            <person name="Yang T.C."/>
            <person name="Huo Q.B."/>
            <person name="Li W."/>
            <person name="Chen H.Y."/>
            <person name="Chen S.E."/>
            <person name="Zhou L.G."/>
            <person name="Ni X.B."/>
            <person name="Tian J.H."/>
            <person name="Sheng Y."/>
            <person name="Liu T."/>
            <person name="Pan Y.S."/>
            <person name="Xia L.Y."/>
            <person name="Li J."/>
            <person name="Zhao F."/>
            <person name="Cao W.C."/>
        </authorList>
    </citation>
    <scope>NUCLEOTIDE SEQUENCE</scope>
    <source>
        <strain evidence="2">Rsan-2018</strain>
    </source>
</reference>
<comment type="caution">
    <text evidence="2">The sequence shown here is derived from an EMBL/GenBank/DDBJ whole genome shotgun (WGS) entry which is preliminary data.</text>
</comment>